<name>A0A0J7K6E1_LASNI</name>
<dbReference type="STRING" id="67767.A0A0J7K6E1"/>
<feature type="domain" description="Dynein heavy chain tail" evidence="1">
    <location>
        <begin position="12"/>
        <end position="85"/>
    </location>
</feature>
<sequence length="392" mass="47071">MVSGGCECEIFKWNKNVFRTLKYFTKKKKNAIFQVKEIEFWRQRLENVESIYNQMRDPRVKKMASILELTKSPYSQCFKALLKDVIIVSQAAKYLDQSTLFAGDVEDSLKRLEHVTNILTYYTEMFEMFRSKLDNYFKYPAEPMPWNFDEELVLGRITNFQKRLAEIKTLFETAQEYFKLEKMEFAGLKGKVLCSKIYDIYEKFVKLYNEFAELQYDILIPEETRFADSVAFFLAKIEEFDRQLANIFDQAFSECHNTELIFKAIWIIGSMANRPIIMAQLWHNYERLLQRIHHHFDEIKSYIDTMEHEIFTDWAKKIVNISNVHLSKSLLTIHENKLLDLNFDPELTALLRETRYMIIMKRTDLPEEAIRLFYRTQYFFESTYNLSLLIRW</sequence>
<dbReference type="PANTHER" id="PTHR46532">
    <property type="entry name" value="MALE FERTILITY FACTOR KL5"/>
    <property type="match status" value="1"/>
</dbReference>
<dbReference type="GO" id="GO:0051959">
    <property type="term" value="F:dynein light intermediate chain binding"/>
    <property type="evidence" value="ECO:0007669"/>
    <property type="project" value="InterPro"/>
</dbReference>
<dbReference type="OrthoDB" id="7579219at2759"/>
<reference evidence="2 3" key="1">
    <citation type="submission" date="2015-04" db="EMBL/GenBank/DDBJ databases">
        <title>Lasius niger genome sequencing.</title>
        <authorList>
            <person name="Konorov E.A."/>
            <person name="Nikitin M.A."/>
            <person name="Kirill M.V."/>
            <person name="Chang P."/>
        </authorList>
    </citation>
    <scope>NUCLEOTIDE SEQUENCE [LARGE SCALE GENOMIC DNA]</scope>
    <source>
        <tissue evidence="2">Whole</tissue>
    </source>
</reference>
<keyword evidence="3" id="KW-1185">Reference proteome</keyword>
<dbReference type="Pfam" id="PF08385">
    <property type="entry name" value="DHC_N1"/>
    <property type="match status" value="2"/>
</dbReference>
<dbReference type="GO" id="GO:0005858">
    <property type="term" value="C:axonemal dynein complex"/>
    <property type="evidence" value="ECO:0007669"/>
    <property type="project" value="TreeGrafter"/>
</dbReference>
<proteinExistence type="predicted"/>
<organism evidence="2 3">
    <name type="scientific">Lasius niger</name>
    <name type="common">Black garden ant</name>
    <dbReference type="NCBI Taxonomy" id="67767"/>
    <lineage>
        <taxon>Eukaryota</taxon>
        <taxon>Metazoa</taxon>
        <taxon>Ecdysozoa</taxon>
        <taxon>Arthropoda</taxon>
        <taxon>Hexapoda</taxon>
        <taxon>Insecta</taxon>
        <taxon>Pterygota</taxon>
        <taxon>Neoptera</taxon>
        <taxon>Endopterygota</taxon>
        <taxon>Hymenoptera</taxon>
        <taxon>Apocrita</taxon>
        <taxon>Aculeata</taxon>
        <taxon>Formicoidea</taxon>
        <taxon>Formicidae</taxon>
        <taxon>Formicinae</taxon>
        <taxon>Lasius</taxon>
        <taxon>Lasius</taxon>
    </lineage>
</organism>
<comment type="caution">
    <text evidence="2">The sequence shown here is derived from an EMBL/GenBank/DDBJ whole genome shotgun (WGS) entry which is preliminary data.</text>
</comment>
<dbReference type="PANTHER" id="PTHR46532:SF11">
    <property type="entry name" value="DYNEIN AXONEMAL HEAVY CHAIN 12"/>
    <property type="match status" value="1"/>
</dbReference>
<dbReference type="GO" id="GO:0045505">
    <property type="term" value="F:dynein intermediate chain binding"/>
    <property type="evidence" value="ECO:0007669"/>
    <property type="project" value="InterPro"/>
</dbReference>
<evidence type="ECO:0000259" key="1">
    <source>
        <dbReference type="Pfam" id="PF08385"/>
    </source>
</evidence>
<feature type="domain" description="Dynein heavy chain tail" evidence="1">
    <location>
        <begin position="87"/>
        <end position="302"/>
    </location>
</feature>
<gene>
    <name evidence="2" type="ORF">RF55_15247</name>
</gene>
<evidence type="ECO:0000313" key="3">
    <source>
        <dbReference type="Proteomes" id="UP000036403"/>
    </source>
</evidence>
<dbReference type="EMBL" id="LBMM01012894">
    <property type="protein sequence ID" value="KMQ85937.1"/>
    <property type="molecule type" value="Genomic_DNA"/>
</dbReference>
<protein>
    <submittedName>
        <fullName evidence="2">Dynein beta ciliary</fullName>
    </submittedName>
</protein>
<evidence type="ECO:0000313" key="2">
    <source>
        <dbReference type="EMBL" id="KMQ85937.1"/>
    </source>
</evidence>
<dbReference type="PaxDb" id="67767-A0A0J7K6E1"/>
<dbReference type="InterPro" id="IPR013594">
    <property type="entry name" value="Dynein_heavy_tail"/>
</dbReference>
<dbReference type="InterPro" id="IPR026983">
    <property type="entry name" value="DHC"/>
</dbReference>
<dbReference type="AlphaFoldDB" id="A0A0J7K6E1"/>
<dbReference type="GO" id="GO:0007018">
    <property type="term" value="P:microtubule-based movement"/>
    <property type="evidence" value="ECO:0007669"/>
    <property type="project" value="InterPro"/>
</dbReference>
<accession>A0A0J7K6E1</accession>
<dbReference type="Proteomes" id="UP000036403">
    <property type="component" value="Unassembled WGS sequence"/>
</dbReference>